<protein>
    <recommendedName>
        <fullName evidence="10 14">Peroxisomal membrane protein PEX14</fullName>
    </recommendedName>
    <alternativeName>
        <fullName evidence="11 14">Peroxin-14</fullName>
    </alternativeName>
</protein>
<dbReference type="Pfam" id="PF04695">
    <property type="entry name" value="Pex14_N"/>
    <property type="match status" value="1"/>
</dbReference>
<evidence type="ECO:0000256" key="10">
    <source>
        <dbReference type="ARBA" id="ARBA00029502"/>
    </source>
</evidence>
<keyword evidence="8 14" id="KW-0472">Membrane</keyword>
<keyword evidence="9 14" id="KW-0576">Peroxisome</keyword>
<evidence type="ECO:0000256" key="8">
    <source>
        <dbReference type="ARBA" id="ARBA00023136"/>
    </source>
</evidence>
<evidence type="ECO:0000313" key="18">
    <source>
        <dbReference type="EMBL" id="TXG50278.1"/>
    </source>
</evidence>
<evidence type="ECO:0000256" key="11">
    <source>
        <dbReference type="ARBA" id="ARBA00029691"/>
    </source>
</evidence>
<feature type="region of interest" description="Disordered" evidence="15">
    <location>
        <begin position="500"/>
        <end position="519"/>
    </location>
</feature>
<feature type="region of interest" description="Disordered" evidence="15">
    <location>
        <begin position="1"/>
        <end position="60"/>
    </location>
</feature>
<comment type="caution">
    <text evidence="18">The sequence shown here is derived from an EMBL/GenBank/DDBJ whole genome shotgun (WGS) entry which is preliminary data.</text>
</comment>
<dbReference type="PANTHER" id="PTHR23058">
    <property type="entry name" value="PEROXISOMAL MEMBRANE PROTEIN PEX14"/>
    <property type="match status" value="1"/>
</dbReference>
<gene>
    <name evidence="18" type="ORF">EZV62_022802</name>
</gene>
<dbReference type="GO" id="GO:0005102">
    <property type="term" value="F:signaling receptor binding"/>
    <property type="evidence" value="ECO:0007669"/>
    <property type="project" value="TreeGrafter"/>
</dbReference>
<name>A0A5C7GZR3_9ROSI</name>
<feature type="compositionally biased region" description="Polar residues" evidence="15">
    <location>
        <begin position="317"/>
        <end position="340"/>
    </location>
</feature>
<dbReference type="InterPro" id="IPR006785">
    <property type="entry name" value="Pex14_N"/>
</dbReference>
<accession>A0A5C7GZR3</accession>
<dbReference type="AlphaFoldDB" id="A0A5C7GZR3"/>
<evidence type="ECO:0000256" key="9">
    <source>
        <dbReference type="ARBA" id="ARBA00023140"/>
    </source>
</evidence>
<dbReference type="FunFam" id="1.10.10.10:FF:000217">
    <property type="entry name" value="Peroxisomal membrane protein PEX14"/>
    <property type="match status" value="1"/>
</dbReference>
<dbReference type="PANTHER" id="PTHR23058:SF0">
    <property type="entry name" value="PEROXISOMAL MEMBRANE PROTEIN PEX14"/>
    <property type="match status" value="1"/>
</dbReference>
<evidence type="ECO:0000256" key="13">
    <source>
        <dbReference type="ARBA" id="ARBA00064754"/>
    </source>
</evidence>
<reference evidence="19" key="1">
    <citation type="journal article" date="2019" name="Gigascience">
        <title>De novo genome assembly of the endangered Acer yangbiense, a plant species with extremely small populations endemic to Yunnan Province, China.</title>
        <authorList>
            <person name="Yang J."/>
            <person name="Wariss H.M."/>
            <person name="Tao L."/>
            <person name="Zhang R."/>
            <person name="Yun Q."/>
            <person name="Hollingsworth P."/>
            <person name="Dao Z."/>
            <person name="Luo G."/>
            <person name="Guo H."/>
            <person name="Ma Y."/>
            <person name="Sun W."/>
        </authorList>
    </citation>
    <scope>NUCLEOTIDE SEQUENCE [LARGE SCALE GENOMIC DNA]</scope>
    <source>
        <strain evidence="19">cv. Malutang</strain>
    </source>
</reference>
<comment type="subunit">
    <text evidence="13">Interacts with PEX13; forming the PEX13-PEX14 docking complex. Interacts with PEX5 (via WxxxF/Y motifs).</text>
</comment>
<feature type="region of interest" description="Disordered" evidence="15">
    <location>
        <begin position="98"/>
        <end position="125"/>
    </location>
</feature>
<evidence type="ECO:0000256" key="12">
    <source>
        <dbReference type="ARBA" id="ARBA00053920"/>
    </source>
</evidence>
<comment type="function">
    <text evidence="12 14">Component of the PEX13-PEX14 docking complex, a translocon channel that specifically mediates the import of peroxisomal cargo proteins bound to PEX5 receptor. The PEX13-PEX14 docking complex forms a large import pore which can be opened to a diameter of about 9 nm. Mechanistically, PEX5 receptor along with cargo proteins associates with the PEX14 subunit of the PEX13-PEX14 docking complex in the cytosol, leading to the insertion of the receptor into the organelle membrane with the concomitant translocation of the cargo into the peroxisome matrix.</text>
</comment>
<organism evidence="18 19">
    <name type="scientific">Acer yangbiense</name>
    <dbReference type="NCBI Taxonomy" id="1000413"/>
    <lineage>
        <taxon>Eukaryota</taxon>
        <taxon>Viridiplantae</taxon>
        <taxon>Streptophyta</taxon>
        <taxon>Embryophyta</taxon>
        <taxon>Tracheophyta</taxon>
        <taxon>Spermatophyta</taxon>
        <taxon>Magnoliopsida</taxon>
        <taxon>eudicotyledons</taxon>
        <taxon>Gunneridae</taxon>
        <taxon>Pentapetalae</taxon>
        <taxon>rosids</taxon>
        <taxon>malvids</taxon>
        <taxon>Sapindales</taxon>
        <taxon>Sapindaceae</taxon>
        <taxon>Hippocastanoideae</taxon>
        <taxon>Acereae</taxon>
        <taxon>Acer</taxon>
    </lineage>
</organism>
<dbReference type="EMBL" id="VAHF01000011">
    <property type="protein sequence ID" value="TXG50278.1"/>
    <property type="molecule type" value="Genomic_DNA"/>
</dbReference>
<comment type="similarity">
    <text evidence="2 14">Belongs to the peroxin-14 family.</text>
</comment>
<evidence type="ECO:0000256" key="14">
    <source>
        <dbReference type="RuleBase" id="RU367032"/>
    </source>
</evidence>
<evidence type="ECO:0000256" key="1">
    <source>
        <dbReference type="ARBA" id="ARBA00004549"/>
    </source>
</evidence>
<feature type="domain" description="Peroxisome membrane anchor protein Pex14p N-terminal" evidence="16">
    <location>
        <begin position="55"/>
        <end position="99"/>
    </location>
</feature>
<feature type="compositionally biased region" description="Polar residues" evidence="15">
    <location>
        <begin position="432"/>
        <end position="448"/>
    </location>
</feature>
<evidence type="ECO:0000256" key="6">
    <source>
        <dbReference type="ARBA" id="ARBA00022989"/>
    </source>
</evidence>
<keyword evidence="4" id="KW-0812">Transmembrane</keyword>
<keyword evidence="7" id="KW-0811">Translocation</keyword>
<dbReference type="InterPro" id="IPR025655">
    <property type="entry name" value="PEX14"/>
</dbReference>
<evidence type="ECO:0000256" key="3">
    <source>
        <dbReference type="ARBA" id="ARBA00022448"/>
    </source>
</evidence>
<evidence type="ECO:0000313" key="19">
    <source>
        <dbReference type="Proteomes" id="UP000323000"/>
    </source>
</evidence>
<dbReference type="InterPro" id="IPR036388">
    <property type="entry name" value="WH-like_DNA-bd_sf"/>
</dbReference>
<evidence type="ECO:0000256" key="2">
    <source>
        <dbReference type="ARBA" id="ARBA00005443"/>
    </source>
</evidence>
<dbReference type="OrthoDB" id="441517at2759"/>
<dbReference type="Pfam" id="PF23020">
    <property type="entry name" value="PEX14-like_2nd"/>
    <property type="match status" value="1"/>
</dbReference>
<evidence type="ECO:0000256" key="4">
    <source>
        <dbReference type="ARBA" id="ARBA00022692"/>
    </source>
</evidence>
<keyword evidence="19" id="KW-1185">Reference proteome</keyword>
<feature type="compositionally biased region" description="Basic and acidic residues" evidence="15">
    <location>
        <begin position="305"/>
        <end position="316"/>
    </location>
</feature>
<keyword evidence="5 14" id="KW-0653">Protein transport</keyword>
<evidence type="ECO:0000259" key="16">
    <source>
        <dbReference type="Pfam" id="PF04695"/>
    </source>
</evidence>
<evidence type="ECO:0000256" key="7">
    <source>
        <dbReference type="ARBA" id="ARBA00023010"/>
    </source>
</evidence>
<proteinExistence type="inferred from homology"/>
<feature type="region of interest" description="Disordered" evidence="15">
    <location>
        <begin position="431"/>
        <end position="452"/>
    </location>
</feature>
<feature type="compositionally biased region" description="Pro residues" evidence="15">
    <location>
        <begin position="1"/>
        <end position="11"/>
    </location>
</feature>
<dbReference type="GO" id="GO:1990429">
    <property type="term" value="C:peroxisomal importomer complex"/>
    <property type="evidence" value="ECO:0007669"/>
    <property type="project" value="TreeGrafter"/>
</dbReference>
<dbReference type="Gene3D" id="1.10.10.10">
    <property type="entry name" value="Winged helix-like DNA-binding domain superfamily/Winged helix DNA-binding domain"/>
    <property type="match status" value="1"/>
</dbReference>
<comment type="subcellular location">
    <subcellularLocation>
        <location evidence="1">Peroxisome membrane</location>
        <topology evidence="1">Single-pass membrane protein</topology>
    </subcellularLocation>
</comment>
<keyword evidence="6" id="KW-1133">Transmembrane helix</keyword>
<feature type="compositionally biased region" description="Polar residues" evidence="15">
    <location>
        <begin position="105"/>
        <end position="123"/>
    </location>
</feature>
<feature type="domain" description="Peroxisomal membrane protein PEX14 central plants" evidence="17">
    <location>
        <begin position="153"/>
        <end position="272"/>
    </location>
</feature>
<evidence type="ECO:0000256" key="15">
    <source>
        <dbReference type="SAM" id="MobiDB-lite"/>
    </source>
</evidence>
<feature type="region of interest" description="Disordered" evidence="15">
    <location>
        <begin position="305"/>
        <end position="344"/>
    </location>
</feature>
<evidence type="ECO:0000259" key="17">
    <source>
        <dbReference type="Pfam" id="PF23020"/>
    </source>
</evidence>
<dbReference type="GO" id="GO:0016560">
    <property type="term" value="P:protein import into peroxisome matrix, docking"/>
    <property type="evidence" value="ECO:0007669"/>
    <property type="project" value="UniProtKB-UniRule"/>
</dbReference>
<sequence length="614" mass="66386">MATVSPAPPNPTAEDPPTSATEIVQPKNEVQQDSQAEAPKPISEPSVFKNSESMREDQVQNAVKFLSHPKVRGSPVMYRRSFLEKKGLTKEEIDEAFRRVPDPSPSAQATSTNQAGQVKPSSNIQPQAPTQALQIAAAAPTGAISPGGSLMLSRFHWYHAVFAVGLLAVSGAGTAVLIKNSFVPRLKSWIRKVVLEDENDIVKKTDAKPSLAEEAAAAAKAAAAAATDVAKASQEMLNSKNNEKRYFEEFMSLLDVQVQEMKSMNNAIRKLEGQSKYFGKANIANQEDHRVSMTNVKIMAMVQRGEKPSNIRDINDQRPNPNQNLSSSRLAPRSKAQNGSRHVLQSEVSAEGLYYMVQDDGLNHQLDNKSSVPWWQRKNVRISEVENEDELKSGPNGAQTLELPVRRTWVPPQPPPVAMAEAAEAIRRPKPSVQNEQLAGDQSVSRPSDVTDELQRITKISETGNAEEINGGSSVLNSNVQVQHQSYQLATLELIQLHGSPTAADSQPSPTAPAPMPSAAVLPRSAPVDLALPPVDLALPPAVLDPACPAPASPEPSLVPSAAALVQPAVPPVPSLPVHHMTTRFRDGIRQPKVRTDGTVRYPLSEAHASNVLR</sequence>
<keyword evidence="3 14" id="KW-0813">Transport</keyword>
<dbReference type="GO" id="GO:0005778">
    <property type="term" value="C:peroxisomal membrane"/>
    <property type="evidence" value="ECO:0007669"/>
    <property type="project" value="UniProtKB-SubCell"/>
</dbReference>
<dbReference type="InterPro" id="IPR054154">
    <property type="entry name" value="PEX14-like_M_plants"/>
</dbReference>
<dbReference type="Proteomes" id="UP000323000">
    <property type="component" value="Chromosome 11"/>
</dbReference>
<evidence type="ECO:0000256" key="5">
    <source>
        <dbReference type="ARBA" id="ARBA00022927"/>
    </source>
</evidence>